<dbReference type="InterPro" id="IPR001202">
    <property type="entry name" value="WW_dom"/>
</dbReference>
<reference evidence="2 3" key="1">
    <citation type="submission" date="2022-12" db="EMBL/GenBank/DDBJ databases">
        <title>Chromosome-level genome assembly of true bugs.</title>
        <authorList>
            <person name="Ma L."/>
            <person name="Li H."/>
        </authorList>
    </citation>
    <scope>NUCLEOTIDE SEQUENCE [LARGE SCALE GENOMIC DNA]</scope>
    <source>
        <strain evidence="2">Lab_2022b</strain>
    </source>
</reference>
<evidence type="ECO:0000313" key="2">
    <source>
        <dbReference type="EMBL" id="KAK9500270.1"/>
    </source>
</evidence>
<dbReference type="AlphaFoldDB" id="A0AAW1CQG7"/>
<name>A0AAW1CQG7_9HEMI</name>
<dbReference type="EMBL" id="JAPXFL010000010">
    <property type="protein sequence ID" value="KAK9500270.1"/>
    <property type="molecule type" value="Genomic_DNA"/>
</dbReference>
<gene>
    <name evidence="2" type="ORF">O3M35_001559</name>
</gene>
<dbReference type="SUPFAM" id="SSF51045">
    <property type="entry name" value="WW domain"/>
    <property type="match status" value="1"/>
</dbReference>
<accession>A0AAW1CQG7</accession>
<dbReference type="PROSITE" id="PS50020">
    <property type="entry name" value="WW_DOMAIN_2"/>
    <property type="match status" value="1"/>
</dbReference>
<organism evidence="2 3">
    <name type="scientific">Rhynocoris fuscipes</name>
    <dbReference type="NCBI Taxonomy" id="488301"/>
    <lineage>
        <taxon>Eukaryota</taxon>
        <taxon>Metazoa</taxon>
        <taxon>Ecdysozoa</taxon>
        <taxon>Arthropoda</taxon>
        <taxon>Hexapoda</taxon>
        <taxon>Insecta</taxon>
        <taxon>Pterygota</taxon>
        <taxon>Neoptera</taxon>
        <taxon>Paraneoptera</taxon>
        <taxon>Hemiptera</taxon>
        <taxon>Heteroptera</taxon>
        <taxon>Panheteroptera</taxon>
        <taxon>Cimicomorpha</taxon>
        <taxon>Reduviidae</taxon>
        <taxon>Harpactorinae</taxon>
        <taxon>Harpactorini</taxon>
        <taxon>Rhynocoris</taxon>
    </lineage>
</organism>
<evidence type="ECO:0000259" key="1">
    <source>
        <dbReference type="PROSITE" id="PS50020"/>
    </source>
</evidence>
<dbReference type="GO" id="GO:0005096">
    <property type="term" value="F:GTPase activator activity"/>
    <property type="evidence" value="ECO:0007669"/>
    <property type="project" value="TreeGrafter"/>
</dbReference>
<dbReference type="Proteomes" id="UP001461498">
    <property type="component" value="Unassembled WGS sequence"/>
</dbReference>
<feature type="domain" description="WW" evidence="1">
    <location>
        <begin position="29"/>
        <end position="56"/>
    </location>
</feature>
<dbReference type="PANTHER" id="PTHR45876:SF8">
    <property type="entry name" value="FI04035P"/>
    <property type="match status" value="1"/>
</dbReference>
<protein>
    <recommendedName>
        <fullName evidence="1">WW domain-containing protein</fullName>
    </recommendedName>
</protein>
<dbReference type="PANTHER" id="PTHR45876">
    <property type="entry name" value="FI04035P"/>
    <property type="match status" value="1"/>
</dbReference>
<dbReference type="GO" id="GO:0005737">
    <property type="term" value="C:cytoplasm"/>
    <property type="evidence" value="ECO:0007669"/>
    <property type="project" value="TreeGrafter"/>
</dbReference>
<keyword evidence="3" id="KW-1185">Reference proteome</keyword>
<evidence type="ECO:0000313" key="3">
    <source>
        <dbReference type="Proteomes" id="UP001461498"/>
    </source>
</evidence>
<dbReference type="Gene3D" id="2.20.70.10">
    <property type="match status" value="1"/>
</dbReference>
<dbReference type="Pfam" id="PF00397">
    <property type="entry name" value="WW"/>
    <property type="match status" value="1"/>
</dbReference>
<proteinExistence type="predicted"/>
<dbReference type="FunFam" id="2.20.70.10:FF:000022">
    <property type="entry name" value="Rho GTPase activating protein 39"/>
    <property type="match status" value="1"/>
</dbReference>
<comment type="caution">
    <text evidence="2">The sequence shown here is derived from an EMBL/GenBank/DDBJ whole genome shotgun (WGS) entry which is preliminary data.</text>
</comment>
<dbReference type="InterPro" id="IPR036020">
    <property type="entry name" value="WW_dom_sf"/>
</dbReference>
<sequence>MYANLATGECVWDPPPGVPVKKTDNKQWWELFDHNTGRFYYYNATSQKTVWHRPQNCDIIPLAKLQV</sequence>